<organism evidence="2">
    <name type="scientific">Lygus hesperus</name>
    <name type="common">Western plant bug</name>
    <dbReference type="NCBI Taxonomy" id="30085"/>
    <lineage>
        <taxon>Eukaryota</taxon>
        <taxon>Metazoa</taxon>
        <taxon>Ecdysozoa</taxon>
        <taxon>Arthropoda</taxon>
        <taxon>Hexapoda</taxon>
        <taxon>Insecta</taxon>
        <taxon>Pterygota</taxon>
        <taxon>Neoptera</taxon>
        <taxon>Paraneoptera</taxon>
        <taxon>Hemiptera</taxon>
        <taxon>Heteroptera</taxon>
        <taxon>Panheteroptera</taxon>
        <taxon>Cimicomorpha</taxon>
        <taxon>Miridae</taxon>
        <taxon>Mirini</taxon>
        <taxon>Lygus</taxon>
    </lineage>
</organism>
<gene>
    <name evidence="2" type="primary">PGBD2_1</name>
    <name evidence="2" type="ORF">CM83_10003</name>
</gene>
<accession>A0A0A9Z1Z6</accession>
<dbReference type="EMBL" id="GBHO01004322">
    <property type="protein sequence ID" value="JAG39282.1"/>
    <property type="molecule type" value="Transcribed_RNA"/>
</dbReference>
<evidence type="ECO:0000259" key="1">
    <source>
        <dbReference type="Pfam" id="PF13843"/>
    </source>
</evidence>
<feature type="non-terminal residue" evidence="2">
    <location>
        <position position="233"/>
    </location>
</feature>
<dbReference type="PANTHER" id="PTHR47055">
    <property type="entry name" value="DDE_TNP_1_7 DOMAIN-CONTAINING PROTEIN"/>
    <property type="match status" value="1"/>
</dbReference>
<sequence length="233" mass="27105">MYAKKNNIPSPFPDELKLAGRDFIGAFMKRHKLSLRTPRKTSVARTMGFNLNQMNGVPAKLSRTKGSIKKPFAELIWHKTDRPVQLNDTVFQDMPDSEKRSMLQSCEGQSPFQLFSLFFDDNLIELTVNESMRYAFQKNDPGFSVTSTKIRSFLGILIFTGYHKLPQIDMYWSKDVDKGIIKKAMSRNRFRTIKKYLHFANNDELEKSDRFAKLRPLISHLNDKFMQFGIFDS</sequence>
<reference evidence="2" key="2">
    <citation type="submission" date="2014-07" db="EMBL/GenBank/DDBJ databases">
        <authorList>
            <person name="Hull J."/>
        </authorList>
    </citation>
    <scope>NUCLEOTIDE SEQUENCE</scope>
</reference>
<evidence type="ECO:0000313" key="2">
    <source>
        <dbReference type="EMBL" id="JAG39282.1"/>
    </source>
</evidence>
<dbReference type="AlphaFoldDB" id="A0A0A9Z1Z6"/>
<dbReference type="InterPro" id="IPR052638">
    <property type="entry name" value="PiggyBac_TE-derived"/>
</dbReference>
<name>A0A0A9Z1Z6_LYGHE</name>
<proteinExistence type="predicted"/>
<dbReference type="PANTHER" id="PTHR47055:SF3">
    <property type="entry name" value="PHORBOL-ESTER_DAG-TYPE DOMAIN-CONTAINING PROTEIN"/>
    <property type="match status" value="1"/>
</dbReference>
<reference evidence="2" key="1">
    <citation type="journal article" date="2014" name="PLoS ONE">
        <title>Transcriptome-Based Identification of ABC Transporters in the Western Tarnished Plant Bug Lygus hesperus.</title>
        <authorList>
            <person name="Hull J.J."/>
            <person name="Chaney K."/>
            <person name="Geib S.M."/>
            <person name="Fabrick J.A."/>
            <person name="Brent C.S."/>
            <person name="Walsh D."/>
            <person name="Lavine L.C."/>
        </authorList>
    </citation>
    <scope>NUCLEOTIDE SEQUENCE</scope>
</reference>
<protein>
    <submittedName>
        <fullName evidence="2">PiggyBac transposable element-derived protein 2</fullName>
    </submittedName>
</protein>
<dbReference type="GO" id="GO:0043565">
    <property type="term" value="F:sequence-specific DNA binding"/>
    <property type="evidence" value="ECO:0007669"/>
    <property type="project" value="TreeGrafter"/>
</dbReference>
<feature type="domain" description="PiggyBac transposable element-derived protein" evidence="1">
    <location>
        <begin position="110"/>
        <end position="227"/>
    </location>
</feature>
<dbReference type="InterPro" id="IPR029526">
    <property type="entry name" value="PGBD"/>
</dbReference>
<dbReference type="Pfam" id="PF13843">
    <property type="entry name" value="DDE_Tnp_1_7"/>
    <property type="match status" value="1"/>
</dbReference>